<keyword evidence="7 9" id="KW-0472">Membrane</keyword>
<name>A0AAN8ZXW9_HALRR</name>
<feature type="transmembrane region" description="Helical" evidence="9">
    <location>
        <begin position="89"/>
        <end position="106"/>
    </location>
</feature>
<dbReference type="PANTHER" id="PTHR48021">
    <property type="match status" value="1"/>
</dbReference>
<dbReference type="AlphaFoldDB" id="A0AAN8ZXW9"/>
<feature type="transmembrane region" description="Helical" evidence="9">
    <location>
        <begin position="143"/>
        <end position="165"/>
    </location>
</feature>
<dbReference type="InterPro" id="IPR005828">
    <property type="entry name" value="MFS_sugar_transport-like"/>
</dbReference>
<keyword evidence="3" id="KW-1003">Cell membrane</keyword>
<gene>
    <name evidence="11" type="ORF">SK128_016296</name>
</gene>
<feature type="transmembrane region" description="Helical" evidence="9">
    <location>
        <begin position="319"/>
        <end position="341"/>
    </location>
</feature>
<feature type="compositionally biased region" description="Polar residues" evidence="8">
    <location>
        <begin position="472"/>
        <end position="482"/>
    </location>
</feature>
<dbReference type="FunFam" id="1.20.1250.20:FF:000218">
    <property type="entry name" value="facilitated trehalose transporter Tret1"/>
    <property type="match status" value="1"/>
</dbReference>
<dbReference type="SUPFAM" id="SSF103473">
    <property type="entry name" value="MFS general substrate transporter"/>
    <property type="match status" value="1"/>
</dbReference>
<feature type="region of interest" description="Disordered" evidence="8">
    <location>
        <begin position="453"/>
        <end position="482"/>
    </location>
</feature>
<evidence type="ECO:0000256" key="9">
    <source>
        <dbReference type="SAM" id="Phobius"/>
    </source>
</evidence>
<feature type="transmembrane region" description="Helical" evidence="9">
    <location>
        <begin position="288"/>
        <end position="312"/>
    </location>
</feature>
<evidence type="ECO:0000256" key="4">
    <source>
        <dbReference type="ARBA" id="ARBA00022597"/>
    </source>
</evidence>
<dbReference type="GO" id="GO:0005886">
    <property type="term" value="C:plasma membrane"/>
    <property type="evidence" value="ECO:0007669"/>
    <property type="project" value="UniProtKB-SubCell"/>
</dbReference>
<evidence type="ECO:0000256" key="3">
    <source>
        <dbReference type="ARBA" id="ARBA00022475"/>
    </source>
</evidence>
<keyword evidence="2" id="KW-0813">Transport</keyword>
<dbReference type="Gene3D" id="1.20.1250.20">
    <property type="entry name" value="MFS general substrate transporter like domains"/>
    <property type="match status" value="2"/>
</dbReference>
<accession>A0AAN8ZXW9</accession>
<evidence type="ECO:0000256" key="2">
    <source>
        <dbReference type="ARBA" id="ARBA00022448"/>
    </source>
</evidence>
<dbReference type="Pfam" id="PF00083">
    <property type="entry name" value="Sugar_tr"/>
    <property type="match status" value="1"/>
</dbReference>
<dbReference type="Proteomes" id="UP001381693">
    <property type="component" value="Unassembled WGS sequence"/>
</dbReference>
<dbReference type="InterPro" id="IPR050549">
    <property type="entry name" value="MFS_Trehalose_Transporter"/>
</dbReference>
<feature type="transmembrane region" description="Helical" evidence="9">
    <location>
        <begin position="254"/>
        <end position="276"/>
    </location>
</feature>
<dbReference type="GO" id="GO:0022857">
    <property type="term" value="F:transmembrane transporter activity"/>
    <property type="evidence" value="ECO:0007669"/>
    <property type="project" value="InterPro"/>
</dbReference>
<dbReference type="EMBL" id="JAXCGZ010013372">
    <property type="protein sequence ID" value="KAK7072681.1"/>
    <property type="molecule type" value="Genomic_DNA"/>
</dbReference>
<feature type="transmembrane region" description="Helical" evidence="9">
    <location>
        <begin position="384"/>
        <end position="407"/>
    </location>
</feature>
<organism evidence="11 12">
    <name type="scientific">Halocaridina rubra</name>
    <name type="common">Hawaiian red shrimp</name>
    <dbReference type="NCBI Taxonomy" id="373956"/>
    <lineage>
        <taxon>Eukaryota</taxon>
        <taxon>Metazoa</taxon>
        <taxon>Ecdysozoa</taxon>
        <taxon>Arthropoda</taxon>
        <taxon>Crustacea</taxon>
        <taxon>Multicrustacea</taxon>
        <taxon>Malacostraca</taxon>
        <taxon>Eumalacostraca</taxon>
        <taxon>Eucarida</taxon>
        <taxon>Decapoda</taxon>
        <taxon>Pleocyemata</taxon>
        <taxon>Caridea</taxon>
        <taxon>Atyoidea</taxon>
        <taxon>Atyidae</taxon>
        <taxon>Halocaridina</taxon>
    </lineage>
</organism>
<keyword evidence="6 9" id="KW-1133">Transmembrane helix</keyword>
<dbReference type="InterPro" id="IPR020846">
    <property type="entry name" value="MFS_dom"/>
</dbReference>
<feature type="transmembrane region" description="Helical" evidence="9">
    <location>
        <begin position="413"/>
        <end position="435"/>
    </location>
</feature>
<evidence type="ECO:0000313" key="11">
    <source>
        <dbReference type="EMBL" id="KAK7072681.1"/>
    </source>
</evidence>
<keyword evidence="4" id="KW-0762">Sugar transport</keyword>
<comment type="subcellular location">
    <subcellularLocation>
        <location evidence="1">Cell membrane</location>
        <topology evidence="1">Multi-pass membrane protein</topology>
    </subcellularLocation>
</comment>
<dbReference type="PROSITE" id="PS00216">
    <property type="entry name" value="SUGAR_TRANSPORT_1"/>
    <property type="match status" value="1"/>
</dbReference>
<dbReference type="PROSITE" id="PS50850">
    <property type="entry name" value="MFS"/>
    <property type="match status" value="1"/>
</dbReference>
<evidence type="ECO:0000256" key="1">
    <source>
        <dbReference type="ARBA" id="ARBA00004651"/>
    </source>
</evidence>
<dbReference type="InterPro" id="IPR036259">
    <property type="entry name" value="MFS_trans_sf"/>
</dbReference>
<feature type="transmembrane region" description="Helical" evidence="9">
    <location>
        <begin position="171"/>
        <end position="192"/>
    </location>
</feature>
<sequence length="482" mass="53748">MQDTENEEIISRRSLIRQILVGFVVALSTLMTGFTSAWPVVLPKLQESSTNFVVTDQDVAWLVSLQGIVGMVTSLISGHLVEYFGPKKLLLICLFPTFGLWILMAYTPYLSLLYIARIGLCISTYIIKSFFQAYIAELCQPKIRGTIAAMPELIIAIGVLIIYVMANFFSYELVTALCAAPFLPLLIITFFIPESPYWLARRNRAEEAKFSLQRMRGQKFGFEKELRTITTNTKPQESAWTQVRELRKKKHSIPVVYVLMILALREVSGQTAIFSYSVYMFRQAGVQLDAFLCTVLIGCVRVTSTFIALLVVDRLGRRPVMIGSTSFCALAELVSGIALLMNLPGTSWVPLAGLLIYVLAFGLGQAGVPWIIMGELLPTPVRSIGSAIITFCYCLLMFIVNYIFFWLLENLQLGGIFCLFAISNVILLVILCIWLPETKGRSLQELESAFVKPKKKEGESLLSTTEKADQVGDQQPNSAATC</sequence>
<dbReference type="InterPro" id="IPR005829">
    <property type="entry name" value="Sugar_transporter_CS"/>
</dbReference>
<reference evidence="11 12" key="1">
    <citation type="submission" date="2023-11" db="EMBL/GenBank/DDBJ databases">
        <title>Halocaridina rubra genome assembly.</title>
        <authorList>
            <person name="Smith C."/>
        </authorList>
    </citation>
    <scope>NUCLEOTIDE SEQUENCE [LARGE SCALE GENOMIC DNA]</scope>
    <source>
        <strain evidence="11">EP-1</strain>
        <tissue evidence="11">Whole</tissue>
    </source>
</reference>
<evidence type="ECO:0000256" key="5">
    <source>
        <dbReference type="ARBA" id="ARBA00022692"/>
    </source>
</evidence>
<proteinExistence type="predicted"/>
<keyword evidence="12" id="KW-1185">Reference proteome</keyword>
<comment type="caution">
    <text evidence="11">The sequence shown here is derived from an EMBL/GenBank/DDBJ whole genome shotgun (WGS) entry which is preliminary data.</text>
</comment>
<protein>
    <recommendedName>
        <fullName evidence="10">Major facilitator superfamily (MFS) profile domain-containing protein</fullName>
    </recommendedName>
</protein>
<evidence type="ECO:0000313" key="12">
    <source>
        <dbReference type="Proteomes" id="UP001381693"/>
    </source>
</evidence>
<keyword evidence="5 9" id="KW-0812">Transmembrane</keyword>
<feature type="transmembrane region" description="Helical" evidence="9">
    <location>
        <begin position="59"/>
        <end position="77"/>
    </location>
</feature>
<feature type="domain" description="Major facilitator superfamily (MFS) profile" evidence="10">
    <location>
        <begin position="14"/>
        <end position="439"/>
    </location>
</feature>
<feature type="transmembrane region" description="Helical" evidence="9">
    <location>
        <begin position="20"/>
        <end position="39"/>
    </location>
</feature>
<dbReference type="PANTHER" id="PTHR48021:SF1">
    <property type="entry name" value="GH07001P-RELATED"/>
    <property type="match status" value="1"/>
</dbReference>
<feature type="transmembrane region" description="Helical" evidence="9">
    <location>
        <begin position="347"/>
        <end position="372"/>
    </location>
</feature>
<evidence type="ECO:0000259" key="10">
    <source>
        <dbReference type="PROSITE" id="PS50850"/>
    </source>
</evidence>
<evidence type="ECO:0000256" key="8">
    <source>
        <dbReference type="SAM" id="MobiDB-lite"/>
    </source>
</evidence>
<feature type="transmembrane region" description="Helical" evidence="9">
    <location>
        <begin position="112"/>
        <end position="131"/>
    </location>
</feature>
<evidence type="ECO:0000256" key="6">
    <source>
        <dbReference type="ARBA" id="ARBA00022989"/>
    </source>
</evidence>
<evidence type="ECO:0000256" key="7">
    <source>
        <dbReference type="ARBA" id="ARBA00023136"/>
    </source>
</evidence>